<dbReference type="InterPro" id="IPR040673">
    <property type="entry name" value="CCDC81_HU_dom_2"/>
</dbReference>
<dbReference type="AlphaFoldDB" id="A0A139ANL5"/>
<proteinExistence type="predicted"/>
<keyword evidence="4" id="KW-1185">Reference proteome</keyword>
<dbReference type="Proteomes" id="UP000070544">
    <property type="component" value="Unassembled WGS sequence"/>
</dbReference>
<dbReference type="Pfam" id="PF18289">
    <property type="entry name" value="HU-CCDC81_euk_2"/>
    <property type="match status" value="1"/>
</dbReference>
<sequence length="735" mass="82319">MDRSVCGIEDVASAAASSGKIRRFSTLEASDLVLVWTCVAKYIEGTLQNRKSIMCPDIGCFFLKQWKNRRGESFGVFAPYFVPSSQTFSRLPGWSPDKSDRDTRETCPLETFNLTALANLAASTDAFSRTEISLALRDIVASMLKLASAGRTLALSFGRIGRLHVGNGEVRMRFYPDFVRGLTDDGAMEAAVREKVKESEASSKDRSSKVDRRGRPLTPGDKTDDSPDDRGRPSPSSSPIPEEDACDTLICDGSDSDDGLEDDDETAAVIYLDTPLSSHKSPPTSDSAAKPTVHLPPAPHITSLTTTPGSSSNTTRAPSPTNLTEHHLDLTTTGVSLLPRVEAAPHSVVAAVPSSATPQQQPHHAAGGRLTTVAQAVALVQHLNLPPHIAEQLLPSAVHLGDYFTAPGTAEPSPPSTSHGRGGAPPIHLNHILFRRTKEDYHTHAPSGDRLWSNSNCPICRHGRSDFVDRREEERRRERERDVRLMELELEKERRLKAVEKECEIAKLREAITNAKLNYEWAVEKTKTRDPPAAVAMGDLFEKRKLPAEHVVDKKLLTDCLLFQINEKESTREREKLQREAENRIFNQTFLQQFRAQETQAQMARNHTREKQQRILAEQVRTQHAMKAKEAQDGPDAPTPPNLFARDESPEATRQRAAAKKLYEEQLVLVKQKTEAEKKVAELERMSSLDKLSWTRKELAKDLQRVQKERFETRKSLELYWKDQIRKRQEMLLEF</sequence>
<evidence type="ECO:0000313" key="3">
    <source>
        <dbReference type="EMBL" id="KXS18318.1"/>
    </source>
</evidence>
<feature type="region of interest" description="Disordered" evidence="1">
    <location>
        <begin position="274"/>
        <end position="325"/>
    </location>
</feature>
<feature type="compositionally biased region" description="Polar residues" evidence="1">
    <location>
        <begin position="275"/>
        <end position="287"/>
    </location>
</feature>
<dbReference type="GO" id="GO:0005815">
    <property type="term" value="C:microtubule organizing center"/>
    <property type="evidence" value="ECO:0007669"/>
    <property type="project" value="TreeGrafter"/>
</dbReference>
<feature type="compositionally biased region" description="Basic and acidic residues" evidence="1">
    <location>
        <begin position="221"/>
        <end position="232"/>
    </location>
</feature>
<dbReference type="InterPro" id="IPR026295">
    <property type="entry name" value="CCD81"/>
</dbReference>
<dbReference type="PANTHER" id="PTHR14362">
    <property type="entry name" value="COILED-COIL DOMAIN-CONTAINING PROTEIN 81"/>
    <property type="match status" value="1"/>
</dbReference>
<feature type="compositionally biased region" description="Polar residues" evidence="1">
    <location>
        <begin position="302"/>
        <end position="323"/>
    </location>
</feature>
<dbReference type="EMBL" id="KQ965742">
    <property type="protein sequence ID" value="KXS18318.1"/>
    <property type="molecule type" value="Genomic_DNA"/>
</dbReference>
<name>A0A139ANL5_GONPJ</name>
<evidence type="ECO:0000256" key="1">
    <source>
        <dbReference type="SAM" id="MobiDB-lite"/>
    </source>
</evidence>
<feature type="region of interest" description="Disordered" evidence="1">
    <location>
        <begin position="621"/>
        <end position="652"/>
    </location>
</feature>
<reference evidence="3 4" key="1">
    <citation type="journal article" date="2015" name="Genome Biol. Evol.">
        <title>Phylogenomic analyses indicate that early fungi evolved digesting cell walls of algal ancestors of land plants.</title>
        <authorList>
            <person name="Chang Y."/>
            <person name="Wang S."/>
            <person name="Sekimoto S."/>
            <person name="Aerts A.L."/>
            <person name="Choi C."/>
            <person name="Clum A."/>
            <person name="LaButti K.M."/>
            <person name="Lindquist E.A."/>
            <person name="Yee Ngan C."/>
            <person name="Ohm R.A."/>
            <person name="Salamov A.A."/>
            <person name="Grigoriev I.V."/>
            <person name="Spatafora J.W."/>
            <person name="Berbee M.L."/>
        </authorList>
    </citation>
    <scope>NUCLEOTIDE SEQUENCE [LARGE SCALE GENOMIC DNA]</scope>
    <source>
        <strain evidence="3 4">JEL478</strain>
    </source>
</reference>
<dbReference type="STRING" id="1344416.A0A139ANL5"/>
<feature type="region of interest" description="Disordered" evidence="1">
    <location>
        <begin position="405"/>
        <end position="425"/>
    </location>
</feature>
<gene>
    <name evidence="3" type="ORF">M427DRAFT_67768</name>
</gene>
<organism evidence="3 4">
    <name type="scientific">Gonapodya prolifera (strain JEL478)</name>
    <name type="common">Monoblepharis prolifera</name>
    <dbReference type="NCBI Taxonomy" id="1344416"/>
    <lineage>
        <taxon>Eukaryota</taxon>
        <taxon>Fungi</taxon>
        <taxon>Fungi incertae sedis</taxon>
        <taxon>Chytridiomycota</taxon>
        <taxon>Chytridiomycota incertae sedis</taxon>
        <taxon>Monoblepharidomycetes</taxon>
        <taxon>Monoblepharidales</taxon>
        <taxon>Gonapodyaceae</taxon>
        <taxon>Gonapodya</taxon>
    </lineage>
</organism>
<dbReference type="PANTHER" id="PTHR14362:SF2">
    <property type="entry name" value="COILED-COIL DOMAIN-CONTAINING PROTEIN 81"/>
    <property type="match status" value="1"/>
</dbReference>
<protein>
    <recommendedName>
        <fullName evidence="2">CCDC81 HU domain-containing protein</fullName>
    </recommendedName>
</protein>
<dbReference type="OMA" id="NERWINT"/>
<feature type="region of interest" description="Disordered" evidence="1">
    <location>
        <begin position="193"/>
        <end position="262"/>
    </location>
</feature>
<evidence type="ECO:0000259" key="2">
    <source>
        <dbReference type="Pfam" id="PF18289"/>
    </source>
</evidence>
<feature type="domain" description="CCDC81 HU" evidence="2">
    <location>
        <begin position="110"/>
        <end position="184"/>
    </location>
</feature>
<feature type="compositionally biased region" description="Basic and acidic residues" evidence="1">
    <location>
        <begin position="193"/>
        <end position="214"/>
    </location>
</feature>
<evidence type="ECO:0000313" key="4">
    <source>
        <dbReference type="Proteomes" id="UP000070544"/>
    </source>
</evidence>
<dbReference type="OrthoDB" id="125906at2759"/>
<accession>A0A139ANL5</accession>